<feature type="transmembrane region" description="Helical" evidence="1">
    <location>
        <begin position="51"/>
        <end position="71"/>
    </location>
</feature>
<feature type="transmembrane region" description="Helical" evidence="1">
    <location>
        <begin position="83"/>
        <end position="106"/>
    </location>
</feature>
<protein>
    <submittedName>
        <fullName evidence="3">LytTR family transcriptional regulator</fullName>
    </submittedName>
</protein>
<dbReference type="PROSITE" id="PS50930">
    <property type="entry name" value="HTH_LYTTR"/>
    <property type="match status" value="1"/>
</dbReference>
<evidence type="ECO:0000256" key="1">
    <source>
        <dbReference type="SAM" id="Phobius"/>
    </source>
</evidence>
<keyword evidence="4" id="KW-1185">Reference proteome</keyword>
<dbReference type="RefSeq" id="WP_218391897.1">
    <property type="nucleotide sequence ID" value="NZ_JAHUZE010000002.1"/>
</dbReference>
<name>A0ABS6T0F6_9RHOB</name>
<dbReference type="Proteomes" id="UP000756530">
    <property type="component" value="Unassembled WGS sequence"/>
</dbReference>
<evidence type="ECO:0000259" key="2">
    <source>
        <dbReference type="PROSITE" id="PS50930"/>
    </source>
</evidence>
<dbReference type="Pfam" id="PF04397">
    <property type="entry name" value="LytTR"/>
    <property type="match status" value="1"/>
</dbReference>
<dbReference type="EMBL" id="JAHUZE010000002">
    <property type="protein sequence ID" value="MBV7378713.1"/>
    <property type="molecule type" value="Genomic_DNA"/>
</dbReference>
<feature type="transmembrane region" description="Helical" evidence="1">
    <location>
        <begin position="118"/>
        <end position="140"/>
    </location>
</feature>
<feature type="domain" description="HTH LytTR-type" evidence="2">
    <location>
        <begin position="167"/>
        <end position="254"/>
    </location>
</feature>
<keyword evidence="1" id="KW-1133">Transmembrane helix</keyword>
<dbReference type="InterPro" id="IPR007492">
    <property type="entry name" value="LytTR_DNA-bd_dom"/>
</dbReference>
<keyword evidence="1" id="KW-0472">Membrane</keyword>
<sequence>MNERPVQIAKREMQTLSATPGVWIGLGAVGLILGLAGPFGTEVLPVLPRLVYWVVVAAIGFFLGSLVATFVAESLRALRVGLWPAVVIAGAAAGVANLLALLAVNWFVFRLTLSEPGYLAALGINVIIISIIIAGAYVSIERTMTRGSTRASTRILDRLPIEKRGPLISLSVQDHYVEVATTKGTELVLLRLSDAMAEVGDTPGLQVHRSHWIATGAVKSARRDGARAILTMADGRDIPVSRTYLPAIKEAGLLPR</sequence>
<gene>
    <name evidence="3" type="ORF">KJP28_07215</name>
</gene>
<evidence type="ECO:0000313" key="4">
    <source>
        <dbReference type="Proteomes" id="UP000756530"/>
    </source>
</evidence>
<comment type="caution">
    <text evidence="3">The sequence shown here is derived from an EMBL/GenBank/DDBJ whole genome shotgun (WGS) entry which is preliminary data.</text>
</comment>
<feature type="transmembrane region" description="Helical" evidence="1">
    <location>
        <begin position="21"/>
        <end position="39"/>
    </location>
</feature>
<reference evidence="3 4" key="1">
    <citation type="submission" date="2021-05" db="EMBL/GenBank/DDBJ databases">
        <title>Culturable bacteria isolated from Daya Bay.</title>
        <authorList>
            <person name="Zheng W."/>
            <person name="Yu S."/>
            <person name="Huang Y."/>
        </authorList>
    </citation>
    <scope>NUCLEOTIDE SEQUENCE [LARGE SCALE GENOMIC DNA]</scope>
    <source>
        <strain evidence="3 4">DP4N28-5</strain>
    </source>
</reference>
<dbReference type="SMART" id="SM00850">
    <property type="entry name" value="LytTR"/>
    <property type="match status" value="1"/>
</dbReference>
<organism evidence="3 4">
    <name type="scientific">Maritimibacter dapengensis</name>
    <dbReference type="NCBI Taxonomy" id="2836868"/>
    <lineage>
        <taxon>Bacteria</taxon>
        <taxon>Pseudomonadati</taxon>
        <taxon>Pseudomonadota</taxon>
        <taxon>Alphaproteobacteria</taxon>
        <taxon>Rhodobacterales</taxon>
        <taxon>Roseobacteraceae</taxon>
        <taxon>Maritimibacter</taxon>
    </lineage>
</organism>
<evidence type="ECO:0000313" key="3">
    <source>
        <dbReference type="EMBL" id="MBV7378713.1"/>
    </source>
</evidence>
<proteinExistence type="predicted"/>
<accession>A0ABS6T0F6</accession>
<keyword evidence="1" id="KW-0812">Transmembrane</keyword>